<dbReference type="CDD" id="cd02440">
    <property type="entry name" value="AdoMet_MTases"/>
    <property type="match status" value="1"/>
</dbReference>
<dbReference type="GO" id="GO:0008168">
    <property type="term" value="F:methyltransferase activity"/>
    <property type="evidence" value="ECO:0007669"/>
    <property type="project" value="UniProtKB-KW"/>
</dbReference>
<dbReference type="GO" id="GO:0032259">
    <property type="term" value="P:methylation"/>
    <property type="evidence" value="ECO:0007669"/>
    <property type="project" value="UniProtKB-KW"/>
</dbReference>
<keyword evidence="1 4" id="KW-0489">Methyltransferase</keyword>
<dbReference type="InterPro" id="IPR029063">
    <property type="entry name" value="SAM-dependent_MTases_sf"/>
</dbReference>
<keyword evidence="5" id="KW-1185">Reference proteome</keyword>
<dbReference type="EMBL" id="RFAR01000057">
    <property type="protein sequence ID" value="RMC95347.1"/>
    <property type="molecule type" value="Genomic_DNA"/>
</dbReference>
<proteinExistence type="predicted"/>
<evidence type="ECO:0000313" key="5">
    <source>
        <dbReference type="Proteomes" id="UP000274139"/>
    </source>
</evidence>
<dbReference type="Proteomes" id="UP000274139">
    <property type="component" value="Unassembled WGS sequence"/>
</dbReference>
<evidence type="ECO:0000259" key="3">
    <source>
        <dbReference type="Pfam" id="PF13649"/>
    </source>
</evidence>
<dbReference type="Gene3D" id="3.40.50.150">
    <property type="entry name" value="Vaccinia Virus protein VP39"/>
    <property type="match status" value="1"/>
</dbReference>
<gene>
    <name evidence="4" type="ORF">EAY64_14015</name>
</gene>
<dbReference type="AlphaFoldDB" id="A0A454JGE5"/>
<keyword evidence="2 4" id="KW-0808">Transferase</keyword>
<name>A0A454JGE5_9NEIS</name>
<dbReference type="InterPro" id="IPR041698">
    <property type="entry name" value="Methyltransf_25"/>
</dbReference>
<reference evidence="4 5" key="1">
    <citation type="submission" date="2018-10" db="EMBL/GenBank/DDBJ databases">
        <title>Draft genome sequence of Aquitalea MWU14-2217 isolated from a wild cranberry bog in Provincetown, Massachusetts.</title>
        <authorList>
            <person name="Ebadzadsahrai G."/>
            <person name="Soby S."/>
        </authorList>
    </citation>
    <scope>NUCLEOTIDE SEQUENCE [LARGE SCALE GENOMIC DNA]</scope>
    <source>
        <strain evidence="4 5">MWU14-2217</strain>
    </source>
</reference>
<dbReference type="OrthoDB" id="5330018at2"/>
<dbReference type="Pfam" id="PF13649">
    <property type="entry name" value="Methyltransf_25"/>
    <property type="match status" value="1"/>
</dbReference>
<dbReference type="PANTHER" id="PTHR43861:SF1">
    <property type="entry name" value="TRANS-ACONITATE 2-METHYLTRANSFERASE"/>
    <property type="match status" value="1"/>
</dbReference>
<comment type="caution">
    <text evidence="4">The sequence shown here is derived from an EMBL/GenBank/DDBJ whole genome shotgun (WGS) entry which is preliminary data.</text>
</comment>
<sequence length="308" mass="33703">MSFPLMLTHLLLERLTSAELPRQPEPQALMVESGQVASFMNSGRADGMLNYLYLFHAVMALPLIRPGDVVFDLACGPANQLLKMAALHPEASFVGIDASLPMLQQAEANIAAAGLRNIRLQQADISQLAGVDRAVADCVLCTMSLHHLADTGQLAQTMQQVRRILRPDGGIYLADFGRLKRAATQHFFAYDRVAQQSAQFTEDFLNSMRAAFSVDELRQGAALLGAELDCHQTAVAPFMVLLRSPVRHRVDGLLAERAQAAYRDLSPLEQRDFNNLARWFRLGGLSLPCALPAAGRSDPADHAFGRQA</sequence>
<organism evidence="4 5">
    <name type="scientific">Aquitalea palustris</name>
    <dbReference type="NCBI Taxonomy" id="2480983"/>
    <lineage>
        <taxon>Bacteria</taxon>
        <taxon>Pseudomonadati</taxon>
        <taxon>Pseudomonadota</taxon>
        <taxon>Betaproteobacteria</taxon>
        <taxon>Neisseriales</taxon>
        <taxon>Chromobacteriaceae</taxon>
        <taxon>Aquitalea</taxon>
    </lineage>
</organism>
<dbReference type="PANTHER" id="PTHR43861">
    <property type="entry name" value="TRANS-ACONITATE 2-METHYLTRANSFERASE-RELATED"/>
    <property type="match status" value="1"/>
</dbReference>
<evidence type="ECO:0000256" key="2">
    <source>
        <dbReference type="ARBA" id="ARBA00022679"/>
    </source>
</evidence>
<accession>A0A454JGE5</accession>
<dbReference type="SUPFAM" id="SSF53335">
    <property type="entry name" value="S-adenosyl-L-methionine-dependent methyltransferases"/>
    <property type="match status" value="1"/>
</dbReference>
<protein>
    <submittedName>
        <fullName evidence="4">Class I SAM-dependent methyltransferase</fullName>
    </submittedName>
</protein>
<evidence type="ECO:0000313" key="4">
    <source>
        <dbReference type="EMBL" id="RMC95347.1"/>
    </source>
</evidence>
<evidence type="ECO:0000256" key="1">
    <source>
        <dbReference type="ARBA" id="ARBA00022603"/>
    </source>
</evidence>
<feature type="domain" description="Methyltransferase" evidence="3">
    <location>
        <begin position="70"/>
        <end position="169"/>
    </location>
</feature>
<dbReference type="RefSeq" id="WP_103525371.1">
    <property type="nucleotide sequence ID" value="NZ_JAIZDC010000006.1"/>
</dbReference>